<dbReference type="PANTHER" id="PTHR36766:SF51">
    <property type="entry name" value="DISEASE RESISTANCE RPP13-LIKE PROTEIN 1"/>
    <property type="match status" value="1"/>
</dbReference>
<dbReference type="Gene3D" id="3.80.10.10">
    <property type="entry name" value="Ribonuclease Inhibitor"/>
    <property type="match status" value="2"/>
</dbReference>
<dbReference type="OrthoDB" id="996105at2759"/>
<dbReference type="GO" id="GO:0006952">
    <property type="term" value="P:defense response"/>
    <property type="evidence" value="ECO:0007669"/>
    <property type="project" value="UniProtKB-KW"/>
</dbReference>
<evidence type="ECO:0000256" key="1">
    <source>
        <dbReference type="ARBA" id="ARBA00022821"/>
    </source>
</evidence>
<dbReference type="InterPro" id="IPR032675">
    <property type="entry name" value="LRR_dom_sf"/>
</dbReference>
<gene>
    <name evidence="2" type="ORF">F3Y22_tig00111342pilonHSYRG00203</name>
</gene>
<dbReference type="Proteomes" id="UP000436088">
    <property type="component" value="Unassembled WGS sequence"/>
</dbReference>
<dbReference type="EMBL" id="VEPZ02001315">
    <property type="protein sequence ID" value="KAE8681134.1"/>
    <property type="molecule type" value="Genomic_DNA"/>
</dbReference>
<comment type="caution">
    <text evidence="2">The sequence shown here is derived from an EMBL/GenBank/DDBJ whole genome shotgun (WGS) entry which is preliminary data.</text>
</comment>
<organism evidence="2 3">
    <name type="scientific">Hibiscus syriacus</name>
    <name type="common">Rose of Sharon</name>
    <dbReference type="NCBI Taxonomy" id="106335"/>
    <lineage>
        <taxon>Eukaryota</taxon>
        <taxon>Viridiplantae</taxon>
        <taxon>Streptophyta</taxon>
        <taxon>Embryophyta</taxon>
        <taxon>Tracheophyta</taxon>
        <taxon>Spermatophyta</taxon>
        <taxon>Magnoliopsida</taxon>
        <taxon>eudicotyledons</taxon>
        <taxon>Gunneridae</taxon>
        <taxon>Pentapetalae</taxon>
        <taxon>rosids</taxon>
        <taxon>malvids</taxon>
        <taxon>Malvales</taxon>
        <taxon>Malvaceae</taxon>
        <taxon>Malvoideae</taxon>
        <taxon>Hibiscus</taxon>
    </lineage>
</organism>
<reference evidence="2" key="1">
    <citation type="submission" date="2019-09" db="EMBL/GenBank/DDBJ databases">
        <title>Draft genome information of white flower Hibiscus syriacus.</title>
        <authorList>
            <person name="Kim Y.-M."/>
        </authorList>
    </citation>
    <scope>NUCLEOTIDE SEQUENCE [LARGE SCALE GENOMIC DNA]</scope>
    <source>
        <strain evidence="2">YM2019G1</strain>
    </source>
</reference>
<accession>A0A6A2YP24</accession>
<keyword evidence="1" id="KW-0611">Plant defense</keyword>
<proteinExistence type="predicted"/>
<dbReference type="PANTHER" id="PTHR36766">
    <property type="entry name" value="PLANT BROAD-SPECTRUM MILDEW RESISTANCE PROTEIN RPW8"/>
    <property type="match status" value="1"/>
</dbReference>
<dbReference type="SUPFAM" id="SSF52058">
    <property type="entry name" value="L domain-like"/>
    <property type="match status" value="1"/>
</dbReference>
<evidence type="ECO:0000313" key="2">
    <source>
        <dbReference type="EMBL" id="KAE8681134.1"/>
    </source>
</evidence>
<protein>
    <recommendedName>
        <fullName evidence="4">Disease resistance protein</fullName>
    </recommendedName>
</protein>
<name>A0A6A2YP24_HIBSY</name>
<keyword evidence="3" id="KW-1185">Reference proteome</keyword>
<sequence length="359" mass="39855">MQIKECRSIVSFSMNNLPPTLKRLVIIDCSNLRCLVDQGENTSISSTCSLEHLEIMVCPLLVSLSLPIRLQNLLVANCSRLASLSSSGELPSGLKQLSVKDCLGLESIVQAIHETSSLELLEICRCGNLKSLPQGLNKLSNVKKINILLCRNLVSLTASGLPTRKLESLRISDCQSLADLPNMHKLTALKKLSLFDCSPDFPFTEQGLPTSLTSISVTLPKFCHSLLKWGLHKLTSLKELFIDGQQCPHVVTFPPEGCVLPPTLTSITVINFGNLRSLLTMGFRNVGCLRELWLLDCPEIESLPEKDVLLSVRKLYIRRCHISLLGQLIMNQGPEWLKISHMPEVIVDRQSIIPKATWE</sequence>
<evidence type="ECO:0000313" key="3">
    <source>
        <dbReference type="Proteomes" id="UP000436088"/>
    </source>
</evidence>
<dbReference type="AlphaFoldDB" id="A0A6A2YP24"/>
<evidence type="ECO:0008006" key="4">
    <source>
        <dbReference type="Google" id="ProtNLM"/>
    </source>
</evidence>